<comment type="caution">
    <text evidence="2">The sequence shown here is derived from an EMBL/GenBank/DDBJ whole genome shotgun (WGS) entry which is preliminary data.</text>
</comment>
<name>A0A6N8F6L8_9GAMM</name>
<evidence type="ECO:0000256" key="1">
    <source>
        <dbReference type="SAM" id="SignalP"/>
    </source>
</evidence>
<evidence type="ECO:0000313" key="3">
    <source>
        <dbReference type="EMBL" id="MUH72008.1"/>
    </source>
</evidence>
<dbReference type="AlphaFoldDB" id="A0A6N8F6L8"/>
<evidence type="ECO:0000313" key="4">
    <source>
        <dbReference type="Proteomes" id="UP000439994"/>
    </source>
</evidence>
<keyword evidence="1" id="KW-0732">Signal</keyword>
<gene>
    <name evidence="2" type="ORF">GNP35_05635</name>
    <name evidence="3" type="ORF">GNP35_05660</name>
</gene>
<dbReference type="RefSeq" id="WP_155695217.1">
    <property type="nucleotide sequence ID" value="NZ_WOCD01000003.1"/>
</dbReference>
<keyword evidence="4" id="KW-1185">Reference proteome</keyword>
<dbReference type="Proteomes" id="UP000439994">
    <property type="component" value="Unassembled WGS sequence"/>
</dbReference>
<feature type="chain" id="PRO_5036390381" evidence="1">
    <location>
        <begin position="18"/>
        <end position="113"/>
    </location>
</feature>
<evidence type="ECO:0000313" key="2">
    <source>
        <dbReference type="EMBL" id="MUH72003.1"/>
    </source>
</evidence>
<organism evidence="2 4">
    <name type="scientific">Psychrosphaera haliotis</name>
    <dbReference type="NCBI Taxonomy" id="555083"/>
    <lineage>
        <taxon>Bacteria</taxon>
        <taxon>Pseudomonadati</taxon>
        <taxon>Pseudomonadota</taxon>
        <taxon>Gammaproteobacteria</taxon>
        <taxon>Alteromonadales</taxon>
        <taxon>Pseudoalteromonadaceae</taxon>
        <taxon>Psychrosphaera</taxon>
    </lineage>
</organism>
<reference evidence="2 4" key="1">
    <citation type="submission" date="2019-11" db="EMBL/GenBank/DDBJ databases">
        <title>P. haliotis isolates from Z. marina roots.</title>
        <authorList>
            <person name="Cohen M."/>
            <person name="Jospin G."/>
            <person name="Eisen J.A."/>
            <person name="Coil D.A."/>
        </authorList>
    </citation>
    <scope>NUCLEOTIDE SEQUENCE [LARGE SCALE GENOMIC DNA]</scope>
    <source>
        <strain evidence="2 4">UCD-MCMsp1aY</strain>
    </source>
</reference>
<dbReference type="EMBL" id="WOCD01000003">
    <property type="protein sequence ID" value="MUH72008.1"/>
    <property type="molecule type" value="Genomic_DNA"/>
</dbReference>
<protein>
    <submittedName>
        <fullName evidence="2">Uncharacterized protein</fullName>
    </submittedName>
</protein>
<feature type="signal peptide" evidence="1">
    <location>
        <begin position="1"/>
        <end position="17"/>
    </location>
</feature>
<sequence>MKRLIFLFLLVSMNISATESKYYYKAYDQKGFKATIQEIERGVNYSILEVDIINTDAQGGPFSIIAAAVEIGTDLGKTHFTLLKEFRKEKLYYYKIFLRLILMKTHRKHSQMK</sequence>
<proteinExistence type="predicted"/>
<dbReference type="EMBL" id="WOCD01000003">
    <property type="protein sequence ID" value="MUH72003.1"/>
    <property type="molecule type" value="Genomic_DNA"/>
</dbReference>
<accession>A0A6N8F6L8</accession>